<keyword evidence="2" id="KW-1185">Reference proteome</keyword>
<gene>
    <name evidence="1" type="ORF">LMG28138_03060</name>
</gene>
<evidence type="ECO:0000313" key="1">
    <source>
        <dbReference type="EMBL" id="CAB3790917.1"/>
    </source>
</evidence>
<dbReference type="GO" id="GO:0003677">
    <property type="term" value="F:DNA binding"/>
    <property type="evidence" value="ECO:0007669"/>
    <property type="project" value="InterPro"/>
</dbReference>
<dbReference type="Gene3D" id="1.10.260.40">
    <property type="entry name" value="lambda repressor-like DNA-binding domains"/>
    <property type="match status" value="1"/>
</dbReference>
<organism evidence="1 2">
    <name type="scientific">Pararobbsia alpina</name>
    <dbReference type="NCBI Taxonomy" id="621374"/>
    <lineage>
        <taxon>Bacteria</taxon>
        <taxon>Pseudomonadati</taxon>
        <taxon>Pseudomonadota</taxon>
        <taxon>Betaproteobacteria</taxon>
        <taxon>Burkholderiales</taxon>
        <taxon>Burkholderiaceae</taxon>
        <taxon>Pararobbsia</taxon>
    </lineage>
</organism>
<accession>A0A6S7B801</accession>
<proteinExistence type="predicted"/>
<dbReference type="AlphaFoldDB" id="A0A6S7B801"/>
<evidence type="ECO:0000313" key="2">
    <source>
        <dbReference type="Proteomes" id="UP000494115"/>
    </source>
</evidence>
<dbReference type="Proteomes" id="UP000494115">
    <property type="component" value="Unassembled WGS sequence"/>
</dbReference>
<reference evidence="1 2" key="1">
    <citation type="submission" date="2020-04" db="EMBL/GenBank/DDBJ databases">
        <authorList>
            <person name="De Canck E."/>
        </authorList>
    </citation>
    <scope>NUCLEOTIDE SEQUENCE [LARGE SCALE GENOMIC DNA]</scope>
    <source>
        <strain evidence="1 2">LMG 28138</strain>
    </source>
</reference>
<dbReference type="EMBL" id="CADIKM010000013">
    <property type="protein sequence ID" value="CAB3790917.1"/>
    <property type="molecule type" value="Genomic_DNA"/>
</dbReference>
<sequence length="125" mass="14292">MPLRIERAFGTGMDHLLRMQIAYDLAQARRHKSEIKVARYFPHRRNPPIALFPSKNPARLAISHRLQQGRQRASFHRISPMLQAISWKDREGVDFAACRSSCMQGGDVARVSCPVMSLCFPIFLT</sequence>
<name>A0A6S7B801_9BURK</name>
<dbReference type="InterPro" id="IPR010982">
    <property type="entry name" value="Lambda_DNA-bd_dom_sf"/>
</dbReference>
<protein>
    <submittedName>
        <fullName evidence="1">Uncharacterized protein</fullName>
    </submittedName>
</protein>